<evidence type="ECO:0000313" key="6">
    <source>
        <dbReference type="Proteomes" id="UP001295423"/>
    </source>
</evidence>
<name>A0AAD2G020_9STRA</name>
<evidence type="ECO:0000256" key="1">
    <source>
        <dbReference type="ARBA" id="ARBA00001947"/>
    </source>
</evidence>
<evidence type="ECO:0000256" key="2">
    <source>
        <dbReference type="ARBA" id="ARBA00005988"/>
    </source>
</evidence>
<proteinExistence type="inferred from homology"/>
<dbReference type="EMBL" id="CAKOGP040001980">
    <property type="protein sequence ID" value="CAJ1958662.1"/>
    <property type="molecule type" value="Genomic_DNA"/>
</dbReference>
<organism evidence="5 6">
    <name type="scientific">Cylindrotheca closterium</name>
    <dbReference type="NCBI Taxonomy" id="2856"/>
    <lineage>
        <taxon>Eukaryota</taxon>
        <taxon>Sar</taxon>
        <taxon>Stramenopiles</taxon>
        <taxon>Ochrophyta</taxon>
        <taxon>Bacillariophyta</taxon>
        <taxon>Bacillariophyceae</taxon>
        <taxon>Bacillariophycidae</taxon>
        <taxon>Bacillariales</taxon>
        <taxon>Bacillariaceae</taxon>
        <taxon>Cylindrotheca</taxon>
    </lineage>
</organism>
<dbReference type="InterPro" id="IPR050821">
    <property type="entry name" value="Cytosolic_carboxypeptidase"/>
</dbReference>
<reference evidence="5" key="1">
    <citation type="submission" date="2023-08" db="EMBL/GenBank/DDBJ databases">
        <authorList>
            <person name="Audoor S."/>
            <person name="Bilcke G."/>
        </authorList>
    </citation>
    <scope>NUCLEOTIDE SEQUENCE</scope>
</reference>
<dbReference type="PANTHER" id="PTHR12756">
    <property type="entry name" value="CYTOSOLIC CARBOXYPEPTIDASE"/>
    <property type="match status" value="1"/>
</dbReference>
<comment type="similarity">
    <text evidence="2 3">Belongs to the peptidase M14 family.</text>
</comment>
<evidence type="ECO:0000256" key="3">
    <source>
        <dbReference type="PROSITE-ProRule" id="PRU01379"/>
    </source>
</evidence>
<comment type="cofactor">
    <cofactor evidence="1">
        <name>Zn(2+)</name>
        <dbReference type="ChEBI" id="CHEBI:29105"/>
    </cofactor>
</comment>
<dbReference type="CDD" id="cd06234">
    <property type="entry name" value="M14_PaCCP-like"/>
    <property type="match status" value="1"/>
</dbReference>
<keyword evidence="6" id="KW-1185">Reference proteome</keyword>
<sequence>MSVKVSISDCFDGGNIKFIRREQNEQDADTVDIILHIKPDVYTVLEKIGHMQYFSFRSTISGLDGSQKVRYVLENAEAVSYPDAWPGTTICYSTNVEDSDSWKRNLDTYYMAGKLQWEHVHEKNGSTFFSYFPPYSYGRHLNLVSKCGDYANVESVGQTVDGREIELVTVGEGKLTCWITHRQHPGETMAEYYAEGVLTRLLGLDTEGKVDEQVQRILSLYTFYIVPCMCLDGVVRGHLRTNGCGANLNREWTTKRFYEAPTLERSPEVYHVLNKMDETGVDCFLDIHGDEELPFNFLSGAELVPNWDKRMESLHGAFAAAYARANSDMQTKYGYPPADTRERVLEYMNVATNQVANRFNCLGLTLEMPFKDCLTNKDPERGWSPKRSRELGASVLAPLEYIHPYLRAEGEFWTSLPASDAYVPPTNDYKAELKDNKEFVPLKKRFYSDVYELRKPKEDN</sequence>
<dbReference type="GO" id="GO:0006508">
    <property type="term" value="P:proteolysis"/>
    <property type="evidence" value="ECO:0007669"/>
    <property type="project" value="InterPro"/>
</dbReference>
<comment type="caution">
    <text evidence="5">The sequence shown here is derived from an EMBL/GenBank/DDBJ whole genome shotgun (WGS) entry which is preliminary data.</text>
</comment>
<dbReference type="SUPFAM" id="SSF53187">
    <property type="entry name" value="Zn-dependent exopeptidases"/>
    <property type="match status" value="1"/>
</dbReference>
<dbReference type="GO" id="GO:0004181">
    <property type="term" value="F:metallocarboxypeptidase activity"/>
    <property type="evidence" value="ECO:0007669"/>
    <property type="project" value="InterPro"/>
</dbReference>
<protein>
    <recommendedName>
        <fullName evidence="4">Peptidase M14 domain-containing protein</fullName>
    </recommendedName>
</protein>
<evidence type="ECO:0000313" key="5">
    <source>
        <dbReference type="EMBL" id="CAJ1958662.1"/>
    </source>
</evidence>
<dbReference type="Pfam" id="PF18027">
    <property type="entry name" value="Pepdidase_M14_N"/>
    <property type="match status" value="1"/>
</dbReference>
<evidence type="ECO:0000259" key="4">
    <source>
        <dbReference type="PROSITE" id="PS52035"/>
    </source>
</evidence>
<dbReference type="Gene3D" id="3.40.630.10">
    <property type="entry name" value="Zn peptidases"/>
    <property type="match status" value="1"/>
</dbReference>
<dbReference type="PANTHER" id="PTHR12756:SF11">
    <property type="entry name" value="CYTOSOLIC CARBOXYPEPTIDASE 1"/>
    <property type="match status" value="1"/>
</dbReference>
<gene>
    <name evidence="5" type="ORF">CYCCA115_LOCUS17288</name>
</gene>
<dbReference type="GO" id="GO:0008270">
    <property type="term" value="F:zinc ion binding"/>
    <property type="evidence" value="ECO:0007669"/>
    <property type="project" value="InterPro"/>
</dbReference>
<accession>A0AAD2G020</accession>
<dbReference type="Pfam" id="PF00246">
    <property type="entry name" value="Peptidase_M14"/>
    <property type="match status" value="1"/>
</dbReference>
<dbReference type="Gene3D" id="2.60.40.3120">
    <property type="match status" value="1"/>
</dbReference>
<dbReference type="InterPro" id="IPR000834">
    <property type="entry name" value="Peptidase_M14"/>
</dbReference>
<dbReference type="Proteomes" id="UP001295423">
    <property type="component" value="Unassembled WGS sequence"/>
</dbReference>
<dbReference type="SMART" id="SM00631">
    <property type="entry name" value="Zn_pept"/>
    <property type="match status" value="1"/>
</dbReference>
<feature type="domain" description="Peptidase M14" evidence="4">
    <location>
        <begin position="127"/>
        <end position="402"/>
    </location>
</feature>
<dbReference type="AlphaFoldDB" id="A0AAD2G020"/>
<dbReference type="InterPro" id="IPR040626">
    <property type="entry name" value="Pepdidase_M14_N"/>
</dbReference>
<dbReference type="PROSITE" id="PS52035">
    <property type="entry name" value="PEPTIDASE_M14"/>
    <property type="match status" value="1"/>
</dbReference>
<feature type="active site" description="Proton donor/acceptor" evidence="3">
    <location>
        <position position="367"/>
    </location>
</feature>